<dbReference type="CDD" id="cd02208">
    <property type="entry name" value="cupin_RmlC-like"/>
    <property type="match status" value="1"/>
</dbReference>
<dbReference type="Gene3D" id="1.10.10.60">
    <property type="entry name" value="Homeodomain-like"/>
    <property type="match status" value="2"/>
</dbReference>
<feature type="domain" description="HTH araC/xylS-type" evidence="4">
    <location>
        <begin position="191"/>
        <end position="289"/>
    </location>
</feature>
<dbReference type="InterPro" id="IPR018060">
    <property type="entry name" value="HTH_AraC"/>
</dbReference>
<dbReference type="Proteomes" id="UP000664857">
    <property type="component" value="Unassembled WGS sequence"/>
</dbReference>
<dbReference type="SMART" id="SM00342">
    <property type="entry name" value="HTH_ARAC"/>
    <property type="match status" value="1"/>
</dbReference>
<dbReference type="Gene3D" id="2.60.120.10">
    <property type="entry name" value="Jelly Rolls"/>
    <property type="match status" value="1"/>
</dbReference>
<evidence type="ECO:0000313" key="5">
    <source>
        <dbReference type="EMBL" id="MBO0475710.1"/>
    </source>
</evidence>
<dbReference type="InterPro" id="IPR009057">
    <property type="entry name" value="Homeodomain-like_sf"/>
</dbReference>
<evidence type="ECO:0000256" key="3">
    <source>
        <dbReference type="ARBA" id="ARBA00023163"/>
    </source>
</evidence>
<comment type="caution">
    <text evidence="5">The sequence shown here is derived from an EMBL/GenBank/DDBJ whole genome shotgun (WGS) entry which is preliminary data.</text>
</comment>
<dbReference type="PANTHER" id="PTHR43280">
    <property type="entry name" value="ARAC-FAMILY TRANSCRIPTIONAL REGULATOR"/>
    <property type="match status" value="1"/>
</dbReference>
<keyword evidence="6" id="KW-1185">Reference proteome</keyword>
<reference evidence="5 6" key="1">
    <citation type="submission" date="2021-03" db="EMBL/GenBank/DDBJ databases">
        <title>Enterococcal diversity collection.</title>
        <authorList>
            <person name="Gilmore M.S."/>
            <person name="Schwartzman J."/>
            <person name="Van Tyne D."/>
            <person name="Martin M."/>
            <person name="Earl A.M."/>
            <person name="Manson A.L."/>
            <person name="Straub T."/>
            <person name="Salamzade R."/>
            <person name="Saavedra J."/>
            <person name="Lebreton F."/>
            <person name="Prichula J."/>
            <person name="Schaufler K."/>
            <person name="Gaca A."/>
            <person name="Sgardioli B."/>
            <person name="Wagenaar J."/>
            <person name="Strong T."/>
        </authorList>
    </citation>
    <scope>NUCLEOTIDE SEQUENCE [LARGE SCALE GENOMIC DNA]</scope>
    <source>
        <strain evidence="5 6">DIV0080</strain>
    </source>
</reference>
<keyword evidence="3" id="KW-0804">Transcription</keyword>
<accession>A0ABS3HPN8</accession>
<dbReference type="SUPFAM" id="SSF46689">
    <property type="entry name" value="Homeodomain-like"/>
    <property type="match status" value="2"/>
</dbReference>
<name>A0ABS3HPN8_9ENTE</name>
<protein>
    <submittedName>
        <fullName evidence="5">Helix-turn-helix transcriptional regulator</fullName>
    </submittedName>
</protein>
<keyword evidence="1" id="KW-0805">Transcription regulation</keyword>
<dbReference type="PROSITE" id="PS01124">
    <property type="entry name" value="HTH_ARAC_FAMILY_2"/>
    <property type="match status" value="1"/>
</dbReference>
<dbReference type="InterPro" id="IPR014710">
    <property type="entry name" value="RmlC-like_jellyroll"/>
</dbReference>
<dbReference type="PANTHER" id="PTHR43280:SF28">
    <property type="entry name" value="HTH-TYPE TRANSCRIPTIONAL ACTIVATOR RHAS"/>
    <property type="match status" value="1"/>
</dbReference>
<dbReference type="RefSeq" id="WP_206964440.1">
    <property type="nucleotide sequence ID" value="NZ_JAFLVX010000004.1"/>
</dbReference>
<evidence type="ECO:0000313" key="6">
    <source>
        <dbReference type="Proteomes" id="UP000664857"/>
    </source>
</evidence>
<evidence type="ECO:0000256" key="1">
    <source>
        <dbReference type="ARBA" id="ARBA00023015"/>
    </source>
</evidence>
<gene>
    <name evidence="5" type="ORF">DOK76_01425</name>
</gene>
<proteinExistence type="predicted"/>
<evidence type="ECO:0000256" key="2">
    <source>
        <dbReference type="ARBA" id="ARBA00023125"/>
    </source>
</evidence>
<dbReference type="InterPro" id="IPR013096">
    <property type="entry name" value="Cupin_2"/>
</dbReference>
<dbReference type="InterPro" id="IPR037923">
    <property type="entry name" value="HTH-like"/>
</dbReference>
<dbReference type="Pfam" id="PF07883">
    <property type="entry name" value="Cupin_2"/>
    <property type="match status" value="1"/>
</dbReference>
<sequence length="304" mass="35753">MEKTTFEFVQMDQDLPMRILHFSKENPQIYSQMDITEGNSGAISFIPIHWHKELELTYVVKGSLELRKNTKSKVYEDGSFFIVNSGEIHELKGTLSPEFNVICFIISYEFVKRYLPNIDTLYFDLGQTQQTHDKMAALFLSILESSQSEDPFANLSIQSDLLALFHLLCSHHLVDRKEEVLRSDYTNQLNQEILEYIHGHYAEKITLDDIATHFNFSREHFARVFKEQFSRTFLSYLTDYRLYRAFPEIMKGNKTIEIISQEHGFPSSKALIRHFKNVYQDTPIQYRKKNDVKILDHNDEINES</sequence>
<organism evidence="5 6">
    <name type="scientific">Candidatus Vagococcus giribetii</name>
    <dbReference type="NCBI Taxonomy" id="2230876"/>
    <lineage>
        <taxon>Bacteria</taxon>
        <taxon>Bacillati</taxon>
        <taxon>Bacillota</taxon>
        <taxon>Bacilli</taxon>
        <taxon>Lactobacillales</taxon>
        <taxon>Enterococcaceae</taxon>
        <taxon>Vagococcus</taxon>
    </lineage>
</organism>
<dbReference type="EMBL" id="JAFLVX010000004">
    <property type="protein sequence ID" value="MBO0475710.1"/>
    <property type="molecule type" value="Genomic_DNA"/>
</dbReference>
<dbReference type="Pfam" id="PF12833">
    <property type="entry name" value="HTH_18"/>
    <property type="match status" value="1"/>
</dbReference>
<dbReference type="SUPFAM" id="SSF51215">
    <property type="entry name" value="Regulatory protein AraC"/>
    <property type="match status" value="1"/>
</dbReference>
<keyword evidence="2" id="KW-0238">DNA-binding</keyword>
<evidence type="ECO:0000259" key="4">
    <source>
        <dbReference type="PROSITE" id="PS01124"/>
    </source>
</evidence>